<dbReference type="EMBL" id="CAJVCH010047534">
    <property type="protein sequence ID" value="CAG7717649.1"/>
    <property type="molecule type" value="Genomic_DNA"/>
</dbReference>
<evidence type="ECO:0000313" key="2">
    <source>
        <dbReference type="Proteomes" id="UP000708208"/>
    </source>
</evidence>
<sequence length="30" mass="3744">ACYDQHRQFWAPRSQTVIQCETYRLFPWGR</sequence>
<gene>
    <name evidence="1" type="ORF">AFUS01_LOCUS7093</name>
</gene>
<keyword evidence="2" id="KW-1185">Reference proteome</keyword>
<organism evidence="1 2">
    <name type="scientific">Allacma fusca</name>
    <dbReference type="NCBI Taxonomy" id="39272"/>
    <lineage>
        <taxon>Eukaryota</taxon>
        <taxon>Metazoa</taxon>
        <taxon>Ecdysozoa</taxon>
        <taxon>Arthropoda</taxon>
        <taxon>Hexapoda</taxon>
        <taxon>Collembola</taxon>
        <taxon>Symphypleona</taxon>
        <taxon>Sminthuridae</taxon>
        <taxon>Allacma</taxon>
    </lineage>
</organism>
<proteinExistence type="predicted"/>
<reference evidence="1" key="1">
    <citation type="submission" date="2021-06" db="EMBL/GenBank/DDBJ databases">
        <authorList>
            <person name="Hodson N. C."/>
            <person name="Mongue J. A."/>
            <person name="Jaron S. K."/>
        </authorList>
    </citation>
    <scope>NUCLEOTIDE SEQUENCE</scope>
</reference>
<protein>
    <submittedName>
        <fullName evidence="1">Uncharacterized protein</fullName>
    </submittedName>
</protein>
<comment type="caution">
    <text evidence="1">The sequence shown here is derived from an EMBL/GenBank/DDBJ whole genome shotgun (WGS) entry which is preliminary data.</text>
</comment>
<accession>A0A8J2NX16</accession>
<dbReference type="AlphaFoldDB" id="A0A8J2NX16"/>
<evidence type="ECO:0000313" key="1">
    <source>
        <dbReference type="EMBL" id="CAG7717649.1"/>
    </source>
</evidence>
<name>A0A8J2NX16_9HEXA</name>
<dbReference type="Proteomes" id="UP000708208">
    <property type="component" value="Unassembled WGS sequence"/>
</dbReference>
<feature type="non-terminal residue" evidence="1">
    <location>
        <position position="1"/>
    </location>
</feature>